<evidence type="ECO:0000313" key="2">
    <source>
        <dbReference type="Proteomes" id="UP000189835"/>
    </source>
</evidence>
<evidence type="ECO:0000313" key="1">
    <source>
        <dbReference type="EMBL" id="OPF19655.1"/>
    </source>
</evidence>
<protein>
    <submittedName>
        <fullName evidence="1">Uncharacterized protein</fullName>
    </submittedName>
</protein>
<name>A0A1V4BY93_MICAE</name>
<dbReference type="InterPro" id="IPR005368">
    <property type="entry name" value="UPF0175"/>
</dbReference>
<proteinExistence type="predicted"/>
<dbReference type="EMBL" id="MVGR01000003">
    <property type="protein sequence ID" value="OPF19655.1"/>
    <property type="molecule type" value="Genomic_DNA"/>
</dbReference>
<sequence>MKAIEFKTILKNGIVSIPAEYSSEWEGKQIRVIILEDSNTDTLRETTISLFEQNKISLGTASEILGINQIQMQRLLSERDI</sequence>
<comment type="caution">
    <text evidence="1">The sequence shown here is derived from an EMBL/GenBank/DDBJ whole genome shotgun (WGS) entry which is preliminary data.</text>
</comment>
<dbReference type="Proteomes" id="UP000189835">
    <property type="component" value="Unassembled WGS sequence"/>
</dbReference>
<reference evidence="1 2" key="1">
    <citation type="submission" date="2017-02" db="EMBL/GenBank/DDBJ databases">
        <title>Genome sequence of Microcystis aeruginosa KW.</title>
        <authorList>
            <person name="Oh H.-M."/>
            <person name="Ahn C.-Y."/>
            <person name="Jeong H."/>
            <person name="Srivastava A."/>
            <person name="Lee H.-G."/>
            <person name="Kang S.-R."/>
        </authorList>
    </citation>
    <scope>NUCLEOTIDE SEQUENCE [LARGE SCALE GENOMIC DNA]</scope>
    <source>
        <strain evidence="1 2">KW</strain>
    </source>
</reference>
<organism evidence="1 2">
    <name type="scientific">Microcystis aeruginosa KW</name>
    <dbReference type="NCBI Taxonomy" id="1960155"/>
    <lineage>
        <taxon>Bacteria</taxon>
        <taxon>Bacillati</taxon>
        <taxon>Cyanobacteriota</taxon>
        <taxon>Cyanophyceae</taxon>
        <taxon>Oscillatoriophycideae</taxon>
        <taxon>Chroococcales</taxon>
        <taxon>Microcystaceae</taxon>
        <taxon>Microcystis</taxon>
    </lineage>
</organism>
<dbReference type="Pfam" id="PF03683">
    <property type="entry name" value="UPF0175"/>
    <property type="match status" value="1"/>
</dbReference>
<accession>A0A1V4BY93</accession>
<dbReference type="AlphaFoldDB" id="A0A1V4BY93"/>
<gene>
    <name evidence="1" type="ORF">B1L04_07860</name>
</gene>